<keyword evidence="4 6" id="KW-1133">Transmembrane helix</keyword>
<keyword evidence="5 6" id="KW-0472">Membrane</keyword>
<dbReference type="EMBL" id="JAUSTU010000003">
    <property type="protein sequence ID" value="MDQ0154598.1"/>
    <property type="molecule type" value="Genomic_DNA"/>
</dbReference>
<proteinExistence type="inferred from homology"/>
<sequence>MKAMRRITEKFSSQTNSFMRFLLVGVLNTMIGLSVTFIVLHGLGQGYWMSTFIGNCVGAICSFILNRAFTFRSDVSYMAGGIRFIAVILLCYFIAYSLSPMLARSIPSLELLSKKDFSVLMGAVLYTVFNYLGQRYIVFGRNAQPS</sequence>
<evidence type="ECO:0000256" key="3">
    <source>
        <dbReference type="ARBA" id="ARBA00022692"/>
    </source>
</evidence>
<dbReference type="PANTHER" id="PTHR38459">
    <property type="entry name" value="PROPHAGE BACTOPRENOL-LINKED GLUCOSE TRANSLOCASE HOMOLOG"/>
    <property type="match status" value="1"/>
</dbReference>
<keyword evidence="3 6" id="KW-0812">Transmembrane</keyword>
<name>A0ABT9V0W6_9BACL</name>
<evidence type="ECO:0000313" key="8">
    <source>
        <dbReference type="EMBL" id="MDQ0154598.1"/>
    </source>
</evidence>
<comment type="similarity">
    <text evidence="2">Belongs to the GtrA family.</text>
</comment>
<dbReference type="Proteomes" id="UP001231362">
    <property type="component" value="Unassembled WGS sequence"/>
</dbReference>
<evidence type="ECO:0000256" key="2">
    <source>
        <dbReference type="ARBA" id="ARBA00009399"/>
    </source>
</evidence>
<evidence type="ECO:0000256" key="6">
    <source>
        <dbReference type="SAM" id="Phobius"/>
    </source>
</evidence>
<evidence type="ECO:0000256" key="4">
    <source>
        <dbReference type="ARBA" id="ARBA00022989"/>
    </source>
</evidence>
<reference evidence="8 9" key="1">
    <citation type="submission" date="2023-07" db="EMBL/GenBank/DDBJ databases">
        <title>Genomic Encyclopedia of Type Strains, Phase IV (KMG-IV): sequencing the most valuable type-strain genomes for metagenomic binning, comparative biology and taxonomic classification.</title>
        <authorList>
            <person name="Goeker M."/>
        </authorList>
    </citation>
    <scope>NUCLEOTIDE SEQUENCE [LARGE SCALE GENOMIC DNA]</scope>
    <source>
        <strain evidence="8 9">DSM 23948</strain>
    </source>
</reference>
<dbReference type="InterPro" id="IPR051401">
    <property type="entry name" value="GtrA_CellWall_Glycosyl"/>
</dbReference>
<feature type="transmembrane region" description="Helical" evidence="6">
    <location>
        <begin position="46"/>
        <end position="65"/>
    </location>
</feature>
<gene>
    <name evidence="8" type="ORF">J2S07_000902</name>
</gene>
<dbReference type="PANTHER" id="PTHR38459:SF1">
    <property type="entry name" value="PROPHAGE BACTOPRENOL-LINKED GLUCOSE TRANSLOCASE HOMOLOG"/>
    <property type="match status" value="1"/>
</dbReference>
<keyword evidence="9" id="KW-1185">Reference proteome</keyword>
<comment type="subcellular location">
    <subcellularLocation>
        <location evidence="1">Membrane</location>
        <topology evidence="1">Multi-pass membrane protein</topology>
    </subcellularLocation>
</comment>
<organism evidence="8 9">
    <name type="scientific">Anoxybacillus andreesenii</name>
    <dbReference type="NCBI Taxonomy" id="1325932"/>
    <lineage>
        <taxon>Bacteria</taxon>
        <taxon>Bacillati</taxon>
        <taxon>Bacillota</taxon>
        <taxon>Bacilli</taxon>
        <taxon>Bacillales</taxon>
        <taxon>Anoxybacillaceae</taxon>
        <taxon>Anoxybacillus</taxon>
    </lineage>
</organism>
<evidence type="ECO:0000256" key="5">
    <source>
        <dbReference type="ARBA" id="ARBA00023136"/>
    </source>
</evidence>
<comment type="caution">
    <text evidence="8">The sequence shown here is derived from an EMBL/GenBank/DDBJ whole genome shotgun (WGS) entry which is preliminary data.</text>
</comment>
<feature type="transmembrane region" description="Helical" evidence="6">
    <location>
        <begin position="21"/>
        <end position="40"/>
    </location>
</feature>
<evidence type="ECO:0000313" key="9">
    <source>
        <dbReference type="Proteomes" id="UP001231362"/>
    </source>
</evidence>
<dbReference type="Pfam" id="PF04138">
    <property type="entry name" value="GtrA_DPMS_TM"/>
    <property type="match status" value="1"/>
</dbReference>
<feature type="transmembrane region" description="Helical" evidence="6">
    <location>
        <begin position="77"/>
        <end position="97"/>
    </location>
</feature>
<feature type="domain" description="GtrA/DPMS transmembrane" evidence="7">
    <location>
        <begin position="20"/>
        <end position="139"/>
    </location>
</feature>
<protein>
    <submittedName>
        <fullName evidence="8">Flippase GtrA</fullName>
    </submittedName>
</protein>
<evidence type="ECO:0000259" key="7">
    <source>
        <dbReference type="Pfam" id="PF04138"/>
    </source>
</evidence>
<accession>A0ABT9V0W6</accession>
<dbReference type="InterPro" id="IPR007267">
    <property type="entry name" value="GtrA_DPMS_TM"/>
</dbReference>
<feature type="transmembrane region" description="Helical" evidence="6">
    <location>
        <begin position="117"/>
        <end position="133"/>
    </location>
</feature>
<evidence type="ECO:0000256" key="1">
    <source>
        <dbReference type="ARBA" id="ARBA00004141"/>
    </source>
</evidence>